<comment type="caution">
    <text evidence="3">The sequence shown here is derived from an EMBL/GenBank/DDBJ whole genome shotgun (WGS) entry which is preliminary data.</text>
</comment>
<reference evidence="3 4" key="1">
    <citation type="submission" date="2019-11" db="EMBL/GenBank/DDBJ databases">
        <title>Epiphytic Pseudomonas syringae from cherry orchards.</title>
        <authorList>
            <person name="Hulin M.T."/>
        </authorList>
    </citation>
    <scope>NUCLEOTIDE SEQUENCE [LARGE SCALE GENOMIC DNA]</scope>
    <source>
        <strain evidence="3 4">PA-6-9F</strain>
    </source>
</reference>
<dbReference type="Gene3D" id="1.20.1270.180">
    <property type="match status" value="1"/>
</dbReference>
<sequence>MHSITRAALLSVAVLAAGLTVSAQAQTGPSFKCSANMTSSVETLICSSEGLASLDRQMASTYSAALKKAGSQAKMLKAEQRGWIKGRNDCWKADDKQACIRDSYNQRLTELQKGYGVVTSTPASQK</sequence>
<protein>
    <submittedName>
        <fullName evidence="3">DUF1311 domain-containing protein</fullName>
    </submittedName>
</protein>
<dbReference type="AlphaFoldDB" id="A0AAW5AIR2"/>
<dbReference type="GeneID" id="55541349"/>
<dbReference type="PANTHER" id="PTHR37549">
    <property type="entry name" value="LIPOPROTEIN LPRI"/>
    <property type="match status" value="1"/>
</dbReference>
<accession>A0AAW5AIR2</accession>
<feature type="chain" id="PRO_5043408719" evidence="1">
    <location>
        <begin position="26"/>
        <end position="126"/>
    </location>
</feature>
<evidence type="ECO:0000256" key="1">
    <source>
        <dbReference type="SAM" id="SignalP"/>
    </source>
</evidence>
<feature type="domain" description="Lysozyme inhibitor LprI-like N-terminal" evidence="2">
    <location>
        <begin position="33"/>
        <end position="111"/>
    </location>
</feature>
<keyword evidence="1" id="KW-0732">Signal</keyword>
<proteinExistence type="predicted"/>
<dbReference type="GO" id="GO:0005576">
    <property type="term" value="C:extracellular region"/>
    <property type="evidence" value="ECO:0007669"/>
    <property type="project" value="TreeGrafter"/>
</dbReference>
<dbReference type="Pfam" id="PF07007">
    <property type="entry name" value="LprI"/>
    <property type="match status" value="1"/>
</dbReference>
<dbReference type="PANTHER" id="PTHR37549:SF1">
    <property type="entry name" value="LIPOPROTEIN LPRI"/>
    <property type="match status" value="1"/>
</dbReference>
<dbReference type="EMBL" id="WKEW01000215">
    <property type="protein sequence ID" value="MCF5061094.1"/>
    <property type="molecule type" value="Genomic_DNA"/>
</dbReference>
<evidence type="ECO:0000313" key="3">
    <source>
        <dbReference type="EMBL" id="MCF5061094.1"/>
    </source>
</evidence>
<keyword evidence="4" id="KW-1185">Reference proteome</keyword>
<organism evidence="3 4">
    <name type="scientific">Pseudomonas proteolytica</name>
    <dbReference type="NCBI Taxonomy" id="219574"/>
    <lineage>
        <taxon>Bacteria</taxon>
        <taxon>Pseudomonadati</taxon>
        <taxon>Pseudomonadota</taxon>
        <taxon>Gammaproteobacteria</taxon>
        <taxon>Pseudomonadales</taxon>
        <taxon>Pseudomonadaceae</taxon>
        <taxon>Pseudomonas</taxon>
    </lineage>
</organism>
<dbReference type="RefSeq" id="WP_092236684.1">
    <property type="nucleotide sequence ID" value="NZ_FNTR01000004.1"/>
</dbReference>
<dbReference type="InterPro" id="IPR052755">
    <property type="entry name" value="Lysozyme_Inhibitor_LprI"/>
</dbReference>
<evidence type="ECO:0000313" key="4">
    <source>
        <dbReference type="Proteomes" id="UP000814172"/>
    </source>
</evidence>
<evidence type="ECO:0000259" key="2">
    <source>
        <dbReference type="Pfam" id="PF07007"/>
    </source>
</evidence>
<feature type="signal peptide" evidence="1">
    <location>
        <begin position="1"/>
        <end position="25"/>
    </location>
</feature>
<name>A0AAW5AIR2_9PSED</name>
<gene>
    <name evidence="3" type="ORF">GIW75_29615</name>
</gene>
<dbReference type="InterPro" id="IPR009739">
    <property type="entry name" value="LprI-like_N"/>
</dbReference>
<dbReference type="Proteomes" id="UP000814172">
    <property type="component" value="Unassembled WGS sequence"/>
</dbReference>